<dbReference type="NCBIfam" id="TIGR00149">
    <property type="entry name" value="TIGR00149_YjbQ"/>
    <property type="match status" value="1"/>
</dbReference>
<dbReference type="Pfam" id="PF01894">
    <property type="entry name" value="YjbQ"/>
    <property type="match status" value="1"/>
</dbReference>
<dbReference type="PANTHER" id="PTHR30615">
    <property type="entry name" value="UNCHARACTERIZED PROTEIN YJBQ-RELATED"/>
    <property type="match status" value="1"/>
</dbReference>
<evidence type="ECO:0000313" key="3">
    <source>
        <dbReference type="EMBL" id="CAA9397046.1"/>
    </source>
</evidence>
<gene>
    <name evidence="3" type="ORF">AVDCRST_MAG64-1470</name>
</gene>
<dbReference type="AlphaFoldDB" id="A0A6J4NXX5"/>
<sequence length="171" mass="18824">MLTWSPLHPSGRRGRRTSRGSASDPVPIHRFTLDVATDGNSEVVNLSPELARRLRELADSKLGVGRGPALLSLFVVGSTAALTTLEFEVGLVKHDLPRLLQTLIPDDARYEHEATWHDDNGHSHLRASLIGPSLQIPVQDGRLLTGEYQQVVLVDCDTRPRKRTIVATLLT</sequence>
<feature type="region of interest" description="Disordered" evidence="2">
    <location>
        <begin position="1"/>
        <end position="25"/>
    </location>
</feature>
<dbReference type="InterPro" id="IPR035917">
    <property type="entry name" value="YjbQ-like_sf"/>
</dbReference>
<comment type="similarity">
    <text evidence="1">Belongs to the UPF0047 family.</text>
</comment>
<accession>A0A6J4NXX5</accession>
<evidence type="ECO:0000256" key="1">
    <source>
        <dbReference type="ARBA" id="ARBA00005534"/>
    </source>
</evidence>
<evidence type="ECO:0000256" key="2">
    <source>
        <dbReference type="SAM" id="MobiDB-lite"/>
    </source>
</evidence>
<name>A0A6J4NXX5_9BACT</name>
<dbReference type="EMBL" id="CADCUQ010000338">
    <property type="protein sequence ID" value="CAA9397046.1"/>
    <property type="molecule type" value="Genomic_DNA"/>
</dbReference>
<dbReference type="SUPFAM" id="SSF111038">
    <property type="entry name" value="YjbQ-like"/>
    <property type="match status" value="1"/>
</dbReference>
<organism evidence="3">
    <name type="scientific">uncultured Phycisphaerae bacterium</name>
    <dbReference type="NCBI Taxonomy" id="904963"/>
    <lineage>
        <taxon>Bacteria</taxon>
        <taxon>Pseudomonadati</taxon>
        <taxon>Planctomycetota</taxon>
        <taxon>Phycisphaerae</taxon>
        <taxon>environmental samples</taxon>
    </lineage>
</organism>
<protein>
    <recommendedName>
        <fullName evidence="4">YjbQ family protein</fullName>
    </recommendedName>
</protein>
<proteinExistence type="inferred from homology"/>
<dbReference type="InterPro" id="IPR001602">
    <property type="entry name" value="UPF0047_YjbQ-like"/>
</dbReference>
<reference evidence="3" key="1">
    <citation type="submission" date="2020-02" db="EMBL/GenBank/DDBJ databases">
        <authorList>
            <person name="Meier V. D."/>
        </authorList>
    </citation>
    <scope>NUCLEOTIDE SEQUENCE</scope>
    <source>
        <strain evidence="3">AVDCRST_MAG64</strain>
    </source>
</reference>
<dbReference type="PANTHER" id="PTHR30615:SF8">
    <property type="entry name" value="UPF0047 PROTEIN C4A8.02C"/>
    <property type="match status" value="1"/>
</dbReference>
<dbReference type="Gene3D" id="2.60.120.460">
    <property type="entry name" value="YjbQ-like"/>
    <property type="match status" value="1"/>
</dbReference>
<evidence type="ECO:0008006" key="4">
    <source>
        <dbReference type="Google" id="ProtNLM"/>
    </source>
</evidence>